<proteinExistence type="predicted"/>
<evidence type="ECO:0000313" key="3">
    <source>
        <dbReference type="Proteomes" id="UP000438429"/>
    </source>
</evidence>
<protein>
    <submittedName>
        <fullName evidence="2">Uncharacterized protein</fullName>
    </submittedName>
</protein>
<feature type="region of interest" description="Disordered" evidence="1">
    <location>
        <begin position="28"/>
        <end position="70"/>
    </location>
</feature>
<sequence length="107" mass="12127">MLTARCFCSNVSSSTVERADACHVSPARPRWRRRSPRSLDWSELKPPGAEGGTGPALRGTHTPAPTSQRHFRHKVRFQTNFARNRTHASTEPSVHIKQPPQNQRQYV</sequence>
<dbReference type="EMBL" id="VEVO01000015">
    <property type="protein sequence ID" value="KAF0030512.1"/>
    <property type="molecule type" value="Genomic_DNA"/>
</dbReference>
<dbReference type="Proteomes" id="UP000438429">
    <property type="component" value="Unassembled WGS sequence"/>
</dbReference>
<name>A0A6A4SJI3_SCOMX</name>
<comment type="caution">
    <text evidence="2">The sequence shown here is derived from an EMBL/GenBank/DDBJ whole genome shotgun (WGS) entry which is preliminary data.</text>
</comment>
<accession>A0A6A4SJI3</accession>
<gene>
    <name evidence="2" type="ORF">F2P81_017243</name>
</gene>
<reference evidence="2 3" key="1">
    <citation type="submission" date="2019-06" db="EMBL/GenBank/DDBJ databases">
        <title>Draft genomes of female and male turbot (Scophthalmus maximus).</title>
        <authorList>
            <person name="Xu H."/>
            <person name="Xu X.-W."/>
            <person name="Shao C."/>
            <person name="Chen S."/>
        </authorList>
    </citation>
    <scope>NUCLEOTIDE SEQUENCE [LARGE SCALE GENOMIC DNA]</scope>
    <source>
        <strain evidence="2">Ysfricsl-2016a</strain>
        <tissue evidence="2">Blood</tissue>
    </source>
</reference>
<feature type="compositionally biased region" description="Polar residues" evidence="1">
    <location>
        <begin position="83"/>
        <end position="92"/>
    </location>
</feature>
<evidence type="ECO:0000313" key="2">
    <source>
        <dbReference type="EMBL" id="KAF0030512.1"/>
    </source>
</evidence>
<dbReference type="AlphaFoldDB" id="A0A6A4SJI3"/>
<organism evidence="2 3">
    <name type="scientific">Scophthalmus maximus</name>
    <name type="common">Turbot</name>
    <name type="synonym">Psetta maxima</name>
    <dbReference type="NCBI Taxonomy" id="52904"/>
    <lineage>
        <taxon>Eukaryota</taxon>
        <taxon>Metazoa</taxon>
        <taxon>Chordata</taxon>
        <taxon>Craniata</taxon>
        <taxon>Vertebrata</taxon>
        <taxon>Euteleostomi</taxon>
        <taxon>Actinopterygii</taxon>
        <taxon>Neopterygii</taxon>
        <taxon>Teleostei</taxon>
        <taxon>Neoteleostei</taxon>
        <taxon>Acanthomorphata</taxon>
        <taxon>Carangaria</taxon>
        <taxon>Pleuronectiformes</taxon>
        <taxon>Pleuronectoidei</taxon>
        <taxon>Scophthalmidae</taxon>
        <taxon>Scophthalmus</taxon>
    </lineage>
</organism>
<feature type="region of interest" description="Disordered" evidence="1">
    <location>
        <begin position="83"/>
        <end position="107"/>
    </location>
</feature>
<evidence type="ECO:0000256" key="1">
    <source>
        <dbReference type="SAM" id="MobiDB-lite"/>
    </source>
</evidence>